<reference evidence="1 2" key="1">
    <citation type="submission" date="2016-12" db="EMBL/GenBank/DDBJ databases">
        <authorList>
            <person name="Song W.-J."/>
            <person name="Kurnit D.M."/>
        </authorList>
    </citation>
    <scope>NUCLEOTIDE SEQUENCE [LARGE SCALE GENOMIC DNA]</scope>
    <source>
        <strain evidence="1 2">STM7296</strain>
    </source>
</reference>
<organism evidence="1 2">
    <name type="scientific">Paraburkholderia ribeironis</name>
    <dbReference type="NCBI Taxonomy" id="1247936"/>
    <lineage>
        <taxon>Bacteria</taxon>
        <taxon>Pseudomonadati</taxon>
        <taxon>Pseudomonadota</taxon>
        <taxon>Betaproteobacteria</taxon>
        <taxon>Burkholderiales</taxon>
        <taxon>Burkholderiaceae</taxon>
        <taxon>Paraburkholderia</taxon>
    </lineage>
</organism>
<dbReference type="EMBL" id="CYGX02000013">
    <property type="protein sequence ID" value="SIT38052.1"/>
    <property type="molecule type" value="Genomic_DNA"/>
</dbReference>
<keyword evidence="2" id="KW-1185">Reference proteome</keyword>
<evidence type="ECO:0000313" key="1">
    <source>
        <dbReference type="EMBL" id="SIT38052.1"/>
    </source>
</evidence>
<dbReference type="STRING" id="1247936.BN2475_130072"/>
<evidence type="ECO:0000313" key="2">
    <source>
        <dbReference type="Proteomes" id="UP000187012"/>
    </source>
</evidence>
<dbReference type="AlphaFoldDB" id="A0A1N7RTP1"/>
<protein>
    <submittedName>
        <fullName evidence="1">Uncharacterized protein</fullName>
    </submittedName>
</protein>
<name>A0A1N7RTP1_9BURK</name>
<gene>
    <name evidence="1" type="ORF">BN2475_130072</name>
</gene>
<accession>A0A1N7RTP1</accession>
<dbReference type="Proteomes" id="UP000187012">
    <property type="component" value="Unassembled WGS sequence"/>
</dbReference>
<proteinExistence type="predicted"/>
<sequence length="108" mass="12098">MTSSLYIPVTLQLDDGRVTSHYLDSIGFRSIEVERGADGMGFALRVKGLSVFFRHACACWTSADPITLASTDARLRHAFELAPRCGHEHAARGRHDGLRVRYVLRARR</sequence>